<reference evidence="1 2" key="1">
    <citation type="submission" date="2018-09" db="EMBL/GenBank/DDBJ databases">
        <title>A high-quality reference genome of wild soybean provides a powerful tool to mine soybean genomes.</title>
        <authorList>
            <person name="Xie M."/>
            <person name="Chung C.Y.L."/>
            <person name="Li M.-W."/>
            <person name="Wong F.-L."/>
            <person name="Chan T.-F."/>
            <person name="Lam H.-M."/>
        </authorList>
    </citation>
    <scope>NUCLEOTIDE SEQUENCE [LARGE SCALE GENOMIC DNA]</scope>
    <source>
        <strain evidence="2">cv. W05</strain>
        <tissue evidence="1">Hypocotyl of etiolated seedlings</tissue>
    </source>
</reference>
<evidence type="ECO:0000313" key="2">
    <source>
        <dbReference type="Proteomes" id="UP000289340"/>
    </source>
</evidence>
<keyword evidence="2" id="KW-1185">Reference proteome</keyword>
<dbReference type="AlphaFoldDB" id="A0A445GM36"/>
<protein>
    <submittedName>
        <fullName evidence="1">Uncharacterized protein</fullName>
    </submittedName>
</protein>
<accession>A0A445GM36</accession>
<dbReference type="Proteomes" id="UP000289340">
    <property type="component" value="Chromosome 15"/>
</dbReference>
<dbReference type="Gramene" id="XM_028348501.1">
    <property type="protein sequence ID" value="XP_028204302.1"/>
    <property type="gene ID" value="LOC114388166"/>
</dbReference>
<name>A0A445GM36_GLYSO</name>
<dbReference type="EMBL" id="QZWG01000015">
    <property type="protein sequence ID" value="RZB62331.1"/>
    <property type="molecule type" value="Genomic_DNA"/>
</dbReference>
<proteinExistence type="predicted"/>
<sequence length="131" mass="14011">MVAAACESETESGGTCCRCVTCKHPSTHFLLSQCPSLLNLITHALDIHKYNTFSSLSPDLSQRIFNNLVYSSYLTPASLQPFRDSALQDSYLGEYANAYGGGGAAAAAIVVDAWMDVISSQGSSLLKLLLQ</sequence>
<gene>
    <name evidence="1" type="ORF">D0Y65_039584</name>
</gene>
<comment type="caution">
    <text evidence="1">The sequence shown here is derived from an EMBL/GenBank/DDBJ whole genome shotgun (WGS) entry which is preliminary data.</text>
</comment>
<organism evidence="1 2">
    <name type="scientific">Glycine soja</name>
    <name type="common">Wild soybean</name>
    <dbReference type="NCBI Taxonomy" id="3848"/>
    <lineage>
        <taxon>Eukaryota</taxon>
        <taxon>Viridiplantae</taxon>
        <taxon>Streptophyta</taxon>
        <taxon>Embryophyta</taxon>
        <taxon>Tracheophyta</taxon>
        <taxon>Spermatophyta</taxon>
        <taxon>Magnoliopsida</taxon>
        <taxon>eudicotyledons</taxon>
        <taxon>Gunneridae</taxon>
        <taxon>Pentapetalae</taxon>
        <taxon>rosids</taxon>
        <taxon>fabids</taxon>
        <taxon>Fabales</taxon>
        <taxon>Fabaceae</taxon>
        <taxon>Papilionoideae</taxon>
        <taxon>50 kb inversion clade</taxon>
        <taxon>NPAAA clade</taxon>
        <taxon>indigoferoid/millettioid clade</taxon>
        <taxon>Phaseoleae</taxon>
        <taxon>Glycine</taxon>
        <taxon>Glycine subgen. Soja</taxon>
    </lineage>
</organism>
<evidence type="ECO:0000313" key="1">
    <source>
        <dbReference type="EMBL" id="RZB62331.1"/>
    </source>
</evidence>